<evidence type="ECO:0000259" key="6">
    <source>
        <dbReference type="PROSITE" id="PS50016"/>
    </source>
</evidence>
<reference evidence="7" key="1">
    <citation type="submission" date="2021-01" db="EMBL/GenBank/DDBJ databases">
        <authorList>
            <person name="Corre E."/>
            <person name="Pelletier E."/>
            <person name="Niang G."/>
            <person name="Scheremetjew M."/>
            <person name="Finn R."/>
            <person name="Kale V."/>
            <person name="Holt S."/>
            <person name="Cochrane G."/>
            <person name="Meng A."/>
            <person name="Brown T."/>
            <person name="Cohen L."/>
        </authorList>
    </citation>
    <scope>NUCLEOTIDE SEQUENCE</scope>
    <source>
        <strain evidence="7">CCMP3278</strain>
    </source>
</reference>
<gene>
    <name evidence="7" type="ORF">TOLI1172_LOCUS4885</name>
</gene>
<dbReference type="Gene3D" id="3.30.40.10">
    <property type="entry name" value="Zinc/RING finger domain, C3HC4 (zinc finger)"/>
    <property type="match status" value="1"/>
</dbReference>
<protein>
    <recommendedName>
        <fullName evidence="6">PHD-type domain-containing protein</fullName>
    </recommendedName>
</protein>
<dbReference type="EMBL" id="HBFP01006829">
    <property type="protein sequence ID" value="CAD8820493.1"/>
    <property type="molecule type" value="Transcribed_RNA"/>
</dbReference>
<dbReference type="SMART" id="SM00249">
    <property type="entry name" value="PHD"/>
    <property type="match status" value="1"/>
</dbReference>
<dbReference type="InterPro" id="IPR013083">
    <property type="entry name" value="Znf_RING/FYVE/PHD"/>
</dbReference>
<name>A0A7S0ZFV3_9RHOD</name>
<feature type="region of interest" description="Disordered" evidence="5">
    <location>
        <begin position="234"/>
        <end position="288"/>
    </location>
</feature>
<dbReference type="InterPro" id="IPR019786">
    <property type="entry name" value="Zinc_finger_PHD-type_CS"/>
</dbReference>
<evidence type="ECO:0000256" key="4">
    <source>
        <dbReference type="PROSITE-ProRule" id="PRU00146"/>
    </source>
</evidence>
<evidence type="ECO:0000313" key="7">
    <source>
        <dbReference type="EMBL" id="CAD8820493.1"/>
    </source>
</evidence>
<organism evidence="7">
    <name type="scientific">Timspurckia oligopyrenoides</name>
    <dbReference type="NCBI Taxonomy" id="708627"/>
    <lineage>
        <taxon>Eukaryota</taxon>
        <taxon>Rhodophyta</taxon>
        <taxon>Bangiophyceae</taxon>
        <taxon>Porphyridiales</taxon>
        <taxon>Porphyridiaceae</taxon>
        <taxon>Timspurckia</taxon>
    </lineage>
</organism>
<dbReference type="PROSITE" id="PS01359">
    <property type="entry name" value="ZF_PHD_1"/>
    <property type="match status" value="1"/>
</dbReference>
<evidence type="ECO:0000256" key="3">
    <source>
        <dbReference type="ARBA" id="ARBA00022833"/>
    </source>
</evidence>
<feature type="region of interest" description="Disordered" evidence="5">
    <location>
        <begin position="1"/>
        <end position="33"/>
    </location>
</feature>
<feature type="compositionally biased region" description="Low complexity" evidence="5">
    <location>
        <begin position="433"/>
        <end position="453"/>
    </location>
</feature>
<dbReference type="AlphaFoldDB" id="A0A7S0ZFV3"/>
<keyword evidence="1" id="KW-0479">Metal-binding</keyword>
<dbReference type="PANTHER" id="PTHR47162">
    <property type="entry name" value="OS02G0192300 PROTEIN"/>
    <property type="match status" value="1"/>
</dbReference>
<dbReference type="PROSITE" id="PS50016">
    <property type="entry name" value="ZF_PHD_2"/>
    <property type="match status" value="1"/>
</dbReference>
<feature type="region of interest" description="Disordered" evidence="5">
    <location>
        <begin position="382"/>
        <end position="403"/>
    </location>
</feature>
<evidence type="ECO:0000256" key="5">
    <source>
        <dbReference type="SAM" id="MobiDB-lite"/>
    </source>
</evidence>
<sequence length="546" mass="59841">MEKGSDALYSSRETSLIDSPTPHATTAIQIQSPTTTHHRSGTFEYYANCRVCLGTKDGDSILLCDKCDRGFHLHCLSPPVEEIPDGEWLCACCERLEKCRNYHVHVSALLTDSVSAHVSHDTANLHPKFKAKMFVPKVFPTCTNEEVSKRIEIQIQALADAIVEKDTEFAKQLVVDHPLYAKKKRKIQNASIVKQEVDFNENESVKMKQQSVGVAAGDSADDEPLAMRRMLNHKQQHQSNAVNVFPGSDSLQKIKQTSKKKSEGLVKAAGKRKERPLPSPSGSTNNSQLLGVEPVNFRGDSSAFGSHSGLVERTKSPLDDTRHALFPSPQYFASHHQQQQHNPEFKTEYTTATNTGSAVHNGMNRMPSSRSLENIPGIPVIPPRSGTGTNSSGTPVYPRDVLPGVTSLPGLSLRATEIDTHRRSSPFGDRLNTNTVTKSNTQHTTTQQQSSMNLNTPLKSPWKEHHVSDKSYALSPVRAHVSNANVGGSVSAPLRLPSPTPRLQLPSGLTAGSSVNSNANNGANQMQRLPSLFDLMPGMNMDKKRE</sequence>
<dbReference type="InterPro" id="IPR019787">
    <property type="entry name" value="Znf_PHD-finger"/>
</dbReference>
<feature type="domain" description="PHD-type" evidence="6">
    <location>
        <begin position="46"/>
        <end position="96"/>
    </location>
</feature>
<accession>A0A7S0ZFV3</accession>
<evidence type="ECO:0000256" key="2">
    <source>
        <dbReference type="ARBA" id="ARBA00022771"/>
    </source>
</evidence>
<dbReference type="CDD" id="cd15543">
    <property type="entry name" value="PHD_RSF1"/>
    <property type="match status" value="1"/>
</dbReference>
<dbReference type="GO" id="GO:0008270">
    <property type="term" value="F:zinc ion binding"/>
    <property type="evidence" value="ECO:0007669"/>
    <property type="project" value="UniProtKB-KW"/>
</dbReference>
<dbReference type="PANTHER" id="PTHR47162:SF10">
    <property type="entry name" value="METHYL-CPG-BINDING DOMAIN-CONTAINING PROTEIN 9 ISOFORM X1"/>
    <property type="match status" value="1"/>
</dbReference>
<keyword evidence="2 4" id="KW-0863">Zinc-finger</keyword>
<proteinExistence type="predicted"/>
<dbReference type="InterPro" id="IPR001965">
    <property type="entry name" value="Znf_PHD"/>
</dbReference>
<feature type="compositionally biased region" description="Polar residues" evidence="5">
    <location>
        <begin position="11"/>
        <end position="33"/>
    </location>
</feature>
<evidence type="ECO:0000256" key="1">
    <source>
        <dbReference type="ARBA" id="ARBA00022723"/>
    </source>
</evidence>
<feature type="region of interest" description="Disordered" evidence="5">
    <location>
        <begin position="488"/>
        <end position="513"/>
    </location>
</feature>
<feature type="region of interest" description="Disordered" evidence="5">
    <location>
        <begin position="423"/>
        <end position="466"/>
    </location>
</feature>
<keyword evidence="3" id="KW-0862">Zinc</keyword>
<dbReference type="InterPro" id="IPR011011">
    <property type="entry name" value="Znf_FYVE_PHD"/>
</dbReference>
<dbReference type="Pfam" id="PF00628">
    <property type="entry name" value="PHD"/>
    <property type="match status" value="1"/>
</dbReference>
<dbReference type="SUPFAM" id="SSF57903">
    <property type="entry name" value="FYVE/PHD zinc finger"/>
    <property type="match status" value="1"/>
</dbReference>